<evidence type="ECO:0000259" key="4">
    <source>
        <dbReference type="PROSITE" id="PS50893"/>
    </source>
</evidence>
<dbReference type="InterPro" id="IPR017871">
    <property type="entry name" value="ABC_transporter-like_CS"/>
</dbReference>
<dbReference type="InterPro" id="IPR032781">
    <property type="entry name" value="ABC_tran_Xtn"/>
</dbReference>
<dbReference type="InterPro" id="IPR003593">
    <property type="entry name" value="AAA+_ATPase"/>
</dbReference>
<proteinExistence type="predicted"/>
<dbReference type="KEGG" id="paek:D3873_01440"/>
<feature type="coiled-coil region" evidence="3">
    <location>
        <begin position="153"/>
        <end position="243"/>
    </location>
</feature>
<name>A0A385YW96_9BACL</name>
<dbReference type="Proteomes" id="UP000265725">
    <property type="component" value="Chromosome"/>
</dbReference>
<dbReference type="PANTHER" id="PTHR42855">
    <property type="entry name" value="ABC TRANSPORTER ATP-BINDING SUBUNIT"/>
    <property type="match status" value="1"/>
</dbReference>
<dbReference type="GO" id="GO:0005524">
    <property type="term" value="F:ATP binding"/>
    <property type="evidence" value="ECO:0007669"/>
    <property type="project" value="UniProtKB-KW"/>
</dbReference>
<dbReference type="PANTHER" id="PTHR42855:SF2">
    <property type="entry name" value="DRUG RESISTANCE ABC TRANSPORTER,ATP-BINDING PROTEIN"/>
    <property type="match status" value="1"/>
</dbReference>
<dbReference type="AlphaFoldDB" id="A0A385YW96"/>
<feature type="domain" description="ABC transporter" evidence="4">
    <location>
        <begin position="268"/>
        <end position="476"/>
    </location>
</feature>
<keyword evidence="3" id="KW-0175">Coiled coil</keyword>
<dbReference type="SUPFAM" id="SSF52540">
    <property type="entry name" value="P-loop containing nucleoside triphosphate hydrolases"/>
    <property type="match status" value="2"/>
</dbReference>
<dbReference type="GO" id="GO:0016887">
    <property type="term" value="F:ATP hydrolysis activity"/>
    <property type="evidence" value="ECO:0007669"/>
    <property type="project" value="InterPro"/>
</dbReference>
<gene>
    <name evidence="5" type="primary">abc-f</name>
    <name evidence="5" type="ORF">D3873_01440</name>
</gene>
<evidence type="ECO:0000313" key="5">
    <source>
        <dbReference type="EMBL" id="AYC30741.1"/>
    </source>
</evidence>
<dbReference type="Pfam" id="PF00005">
    <property type="entry name" value="ABC_tran"/>
    <property type="match status" value="2"/>
</dbReference>
<keyword evidence="2" id="KW-0067">ATP-binding</keyword>
<evidence type="ECO:0000313" key="6">
    <source>
        <dbReference type="Proteomes" id="UP000265725"/>
    </source>
</evidence>
<dbReference type="InterPro" id="IPR003439">
    <property type="entry name" value="ABC_transporter-like_ATP-bd"/>
</dbReference>
<dbReference type="CDD" id="cd03221">
    <property type="entry name" value="ABCF_EF-3"/>
    <property type="match status" value="2"/>
</dbReference>
<organism evidence="5 6">
    <name type="scientific">Paenisporosarcina cavernae</name>
    <dbReference type="NCBI Taxonomy" id="2320858"/>
    <lineage>
        <taxon>Bacteria</taxon>
        <taxon>Bacillati</taxon>
        <taxon>Bacillota</taxon>
        <taxon>Bacilli</taxon>
        <taxon>Bacillales</taxon>
        <taxon>Caryophanaceae</taxon>
        <taxon>Paenisporosarcina</taxon>
    </lineage>
</organism>
<protein>
    <submittedName>
        <fullName evidence="5">ABC-F type ribosomal protection protein</fullName>
    </submittedName>
</protein>
<dbReference type="InterPro" id="IPR051309">
    <property type="entry name" value="ABCF_ATPase"/>
</dbReference>
<dbReference type="PROSITE" id="PS00211">
    <property type="entry name" value="ABC_TRANSPORTER_1"/>
    <property type="match status" value="1"/>
</dbReference>
<evidence type="ECO:0000256" key="1">
    <source>
        <dbReference type="ARBA" id="ARBA00022741"/>
    </source>
</evidence>
<dbReference type="OrthoDB" id="9760950at2"/>
<dbReference type="PROSITE" id="PS50893">
    <property type="entry name" value="ABC_TRANSPORTER_2"/>
    <property type="match status" value="2"/>
</dbReference>
<dbReference type="NCBIfam" id="NF000355">
    <property type="entry name" value="ribo_prot_ABC_F"/>
    <property type="match status" value="1"/>
</dbReference>
<feature type="domain" description="ABC transporter" evidence="4">
    <location>
        <begin position="4"/>
        <end position="176"/>
    </location>
</feature>
<evidence type="ECO:0000256" key="3">
    <source>
        <dbReference type="SAM" id="Coils"/>
    </source>
</evidence>
<dbReference type="Gene3D" id="3.40.50.300">
    <property type="entry name" value="P-loop containing nucleotide triphosphate hydrolases"/>
    <property type="match status" value="3"/>
</dbReference>
<dbReference type="Pfam" id="PF12848">
    <property type="entry name" value="ABC_tran_Xtn"/>
    <property type="match status" value="1"/>
</dbReference>
<keyword evidence="1" id="KW-0547">Nucleotide-binding</keyword>
<evidence type="ECO:0000256" key="2">
    <source>
        <dbReference type="ARBA" id="ARBA00022840"/>
    </source>
</evidence>
<accession>A0A385YW96</accession>
<dbReference type="RefSeq" id="WP_119884446.1">
    <property type="nucleotide sequence ID" value="NZ_CP032418.1"/>
</dbReference>
<dbReference type="SMART" id="SM00382">
    <property type="entry name" value="AAA"/>
    <property type="match status" value="2"/>
</dbReference>
<keyword evidence="6" id="KW-1185">Reference proteome</keyword>
<dbReference type="EMBL" id="CP032418">
    <property type="protein sequence ID" value="AYC30741.1"/>
    <property type="molecule type" value="Genomic_DNA"/>
</dbReference>
<sequence length="520" mass="58945">MNVIQLKDINITFGDRLLFEVDHLTIHQGERIGLVGKNGSGKSTLLQVIDTKGKGITGSIEVNGTCVLLPQLKEQIGHLSGGELTQKIINEGFEKKPDIFLADEPTSHLDLAFVNKIEQQWKRFRGTLVVVSHDREFLDRMCTKIWAIEENKIREYKGNYSEYLAQKELEERKKEAAYEEFVKKTKQLEAAIVEKERRAERATKAPVGQNVPGILKPYYANKQKKLRKTVKAMESRLEQLDVVDQPRKKIPIKMMLPDADTLKGKTVLSVEQLSTTVGTRMLWENISFRIQAGDHVALLGNNGSGKTTLFQKVLAKERGVSVSPNVKFGYFSQNLDVLNEKKSILVNVKSTAVQAEDTCRTVLARLQFLGEDVFKPVSVLSGGERVKVAFAKLFVSDVNFLLLDEPTNYLDLDAVEAIENLLKEYDGTLVFISHDRRFVQQVAKKIMLLENGHLEFYPDTYDAFLNRRIEAVRNTTAEEVMLIETRMVEVIGKMSIAVTEELENEFQELVAQKRKIVESL</sequence>
<dbReference type="InterPro" id="IPR027417">
    <property type="entry name" value="P-loop_NTPase"/>
</dbReference>
<reference evidence="6" key="1">
    <citation type="submission" date="2018-09" db="EMBL/GenBank/DDBJ databases">
        <authorList>
            <person name="Zhu H."/>
        </authorList>
    </citation>
    <scope>NUCLEOTIDE SEQUENCE [LARGE SCALE GENOMIC DNA]</scope>
    <source>
        <strain evidence="6">K2R23-3</strain>
    </source>
</reference>